<dbReference type="RefSeq" id="WP_248412964.1">
    <property type="nucleotide sequence ID" value="NZ_JALPQF010000008.1"/>
</dbReference>
<feature type="transmembrane region" description="Helical" evidence="1">
    <location>
        <begin position="7"/>
        <end position="33"/>
    </location>
</feature>
<protein>
    <submittedName>
        <fullName evidence="2">Type II secretion system GspH family protein</fullName>
    </submittedName>
</protein>
<dbReference type="EMBL" id="JALPQF010000008">
    <property type="protein sequence ID" value="MCK8480933.1"/>
    <property type="molecule type" value="Genomic_DNA"/>
</dbReference>
<sequence length="162" mass="18873">MNKKTNIAAFTLLESLITLMLISIIIALSYALINLIGKQLSVFEKENTQILEYNLFNSTLINDINNAYNYSFDTNHLLLSFYKGDTIDYYIQKKKIIRRHNSTRDSFHISNVAYSFYKSPNTKGSKAYLELKLELLKDTITTNYYLKKSNAERLNNILFNED</sequence>
<keyword evidence="1" id="KW-0472">Membrane</keyword>
<comment type="caution">
    <text evidence="2">The sequence shown here is derived from an EMBL/GenBank/DDBJ whole genome shotgun (WGS) entry which is preliminary data.</text>
</comment>
<dbReference type="Proteomes" id="UP001203687">
    <property type="component" value="Unassembled WGS sequence"/>
</dbReference>
<proteinExistence type="predicted"/>
<evidence type="ECO:0000256" key="1">
    <source>
        <dbReference type="SAM" id="Phobius"/>
    </source>
</evidence>
<gene>
    <name evidence="2" type="ORF">MUY34_09880</name>
</gene>
<name>A0ABT0H990_9FLAO</name>
<evidence type="ECO:0000313" key="2">
    <source>
        <dbReference type="EMBL" id="MCK8480933.1"/>
    </source>
</evidence>
<accession>A0ABT0H990</accession>
<dbReference type="InterPro" id="IPR012902">
    <property type="entry name" value="N_methyl_site"/>
</dbReference>
<keyword evidence="1" id="KW-0812">Transmembrane</keyword>
<keyword evidence="1" id="KW-1133">Transmembrane helix</keyword>
<dbReference type="NCBIfam" id="TIGR02532">
    <property type="entry name" value="IV_pilin_GFxxxE"/>
    <property type="match status" value="1"/>
</dbReference>
<evidence type="ECO:0000313" key="3">
    <source>
        <dbReference type="Proteomes" id="UP001203687"/>
    </source>
</evidence>
<reference evidence="2" key="1">
    <citation type="submission" date="2022-04" db="EMBL/GenBank/DDBJ databases">
        <authorList>
            <person name="Ren T."/>
        </authorList>
    </citation>
    <scope>NUCLEOTIDE SEQUENCE</scope>
    <source>
        <strain evidence="2">F63249</strain>
    </source>
</reference>
<keyword evidence="3" id="KW-1185">Reference proteome</keyword>
<organism evidence="2 3">
    <name type="scientific">Psychroserpens algicola</name>
    <dbReference type="NCBI Taxonomy" id="1719034"/>
    <lineage>
        <taxon>Bacteria</taxon>
        <taxon>Pseudomonadati</taxon>
        <taxon>Bacteroidota</taxon>
        <taxon>Flavobacteriia</taxon>
        <taxon>Flavobacteriales</taxon>
        <taxon>Flavobacteriaceae</taxon>
        <taxon>Psychroserpens</taxon>
    </lineage>
</organism>